<keyword evidence="2" id="KW-1185">Reference proteome</keyword>
<protein>
    <submittedName>
        <fullName evidence="1">Uncharacterized protein</fullName>
    </submittedName>
</protein>
<organism evidence="1 2">
    <name type="scientific">Euplotes crassus</name>
    <dbReference type="NCBI Taxonomy" id="5936"/>
    <lineage>
        <taxon>Eukaryota</taxon>
        <taxon>Sar</taxon>
        <taxon>Alveolata</taxon>
        <taxon>Ciliophora</taxon>
        <taxon>Intramacronucleata</taxon>
        <taxon>Spirotrichea</taxon>
        <taxon>Hypotrichia</taxon>
        <taxon>Euplotida</taxon>
        <taxon>Euplotidae</taxon>
        <taxon>Moneuplotes</taxon>
    </lineage>
</organism>
<sequence>MKIICEINGISLKLYAGPSILQTTFKRTFIIYIYPEFSASEITSFLTPDNCGISFGADFKLSLKSGSNYYAFIKFVQLPLKIW</sequence>
<dbReference type="AlphaFoldDB" id="A0AAD1UDQ5"/>
<gene>
    <name evidence="1" type="ORF">ECRASSUSDP1_LOCUS4623</name>
</gene>
<evidence type="ECO:0000313" key="1">
    <source>
        <dbReference type="EMBL" id="CAI2363293.1"/>
    </source>
</evidence>
<comment type="caution">
    <text evidence="1">The sequence shown here is derived from an EMBL/GenBank/DDBJ whole genome shotgun (WGS) entry which is preliminary data.</text>
</comment>
<accession>A0AAD1UDQ5</accession>
<reference evidence="1" key="1">
    <citation type="submission" date="2023-07" db="EMBL/GenBank/DDBJ databases">
        <authorList>
            <consortium name="AG Swart"/>
            <person name="Singh M."/>
            <person name="Singh A."/>
            <person name="Seah K."/>
            <person name="Emmerich C."/>
        </authorList>
    </citation>
    <scope>NUCLEOTIDE SEQUENCE</scope>
    <source>
        <strain evidence="1">DP1</strain>
    </source>
</reference>
<name>A0AAD1UDQ5_EUPCR</name>
<dbReference type="Proteomes" id="UP001295684">
    <property type="component" value="Unassembled WGS sequence"/>
</dbReference>
<proteinExistence type="predicted"/>
<evidence type="ECO:0000313" key="2">
    <source>
        <dbReference type="Proteomes" id="UP001295684"/>
    </source>
</evidence>
<dbReference type="EMBL" id="CAMPGE010004446">
    <property type="protein sequence ID" value="CAI2363293.1"/>
    <property type="molecule type" value="Genomic_DNA"/>
</dbReference>